<proteinExistence type="predicted"/>
<dbReference type="Proteomes" id="UP000051202">
    <property type="component" value="Unassembled WGS sequence"/>
</dbReference>
<evidence type="ECO:0000313" key="3">
    <source>
        <dbReference type="EMBL" id="KRU23435.1"/>
    </source>
</evidence>
<dbReference type="AlphaFoldDB" id="A0A0T6DUC2"/>
<keyword evidence="1" id="KW-0812">Transmembrane</keyword>
<feature type="domain" description="DUF1468" evidence="2">
    <location>
        <begin position="9"/>
        <end position="142"/>
    </location>
</feature>
<comment type="caution">
    <text evidence="3">The sequence shown here is derived from an EMBL/GenBank/DDBJ whole genome shotgun (WGS) entry which is preliminary data.</text>
</comment>
<gene>
    <name evidence="3" type="ORF">AS194_04150</name>
</gene>
<dbReference type="Pfam" id="PF07331">
    <property type="entry name" value="TctB"/>
    <property type="match status" value="1"/>
</dbReference>
<evidence type="ECO:0000259" key="2">
    <source>
        <dbReference type="Pfam" id="PF07331"/>
    </source>
</evidence>
<keyword evidence="1" id="KW-1133">Transmembrane helix</keyword>
<dbReference type="RefSeq" id="WP_058023749.1">
    <property type="nucleotide sequence ID" value="NZ_LNDJ01000024.1"/>
</dbReference>
<protein>
    <recommendedName>
        <fullName evidence="2">DUF1468 domain-containing protein</fullName>
    </recommendedName>
</protein>
<feature type="transmembrane region" description="Helical" evidence="1">
    <location>
        <begin position="39"/>
        <end position="56"/>
    </location>
</feature>
<dbReference type="STRING" id="554343.AS194_04150"/>
<dbReference type="EMBL" id="LNDJ01000024">
    <property type="protein sequence ID" value="KRU23435.1"/>
    <property type="molecule type" value="Genomic_DNA"/>
</dbReference>
<evidence type="ECO:0000313" key="4">
    <source>
        <dbReference type="Proteomes" id="UP000051202"/>
    </source>
</evidence>
<accession>A0A0T6DUC2</accession>
<organism evidence="3 4">
    <name type="scientific">Psychrobacter piscatorii</name>
    <dbReference type="NCBI Taxonomy" id="554343"/>
    <lineage>
        <taxon>Bacteria</taxon>
        <taxon>Pseudomonadati</taxon>
        <taxon>Pseudomonadota</taxon>
        <taxon>Gammaproteobacteria</taxon>
        <taxon>Moraxellales</taxon>
        <taxon>Moraxellaceae</taxon>
        <taxon>Psychrobacter</taxon>
    </lineage>
</organism>
<sequence>MTMERAFSGLMALFSLFLVYLAIGYVAPIAYDPIGPRPYPILIFSLMAFLTLVIAFRPPRFTKPINLGYNKIVIRNLVLCVSALLIYSLIFEPLGFVVATTLMCFAVGLLFAGNPVKSLIFSVVISIALYVLFDMALDVILPLGILSGIMG</sequence>
<feature type="transmembrane region" description="Helical" evidence="1">
    <location>
        <begin position="7"/>
        <end position="27"/>
    </location>
</feature>
<keyword evidence="1" id="KW-0472">Membrane</keyword>
<reference evidence="3 4" key="1">
    <citation type="submission" date="2015-11" db="EMBL/GenBank/DDBJ databases">
        <title>Permanent draft genome of Psychrobacter piscatorii LQ58.</title>
        <authorList>
            <person name="Zhou M."/>
            <person name="Dong B."/>
            <person name="Liu Q."/>
        </authorList>
    </citation>
    <scope>NUCLEOTIDE SEQUENCE [LARGE SCALE GENOMIC DNA]</scope>
    <source>
        <strain evidence="3 4">LQ58</strain>
    </source>
</reference>
<feature type="transmembrane region" description="Helical" evidence="1">
    <location>
        <begin position="93"/>
        <end position="112"/>
    </location>
</feature>
<dbReference type="InterPro" id="IPR009936">
    <property type="entry name" value="DUF1468"/>
</dbReference>
<feature type="transmembrane region" description="Helical" evidence="1">
    <location>
        <begin position="119"/>
        <end position="145"/>
    </location>
</feature>
<feature type="transmembrane region" description="Helical" evidence="1">
    <location>
        <begin position="68"/>
        <end position="87"/>
    </location>
</feature>
<keyword evidence="4" id="KW-1185">Reference proteome</keyword>
<evidence type="ECO:0000256" key="1">
    <source>
        <dbReference type="SAM" id="Phobius"/>
    </source>
</evidence>
<name>A0A0T6DUC2_9GAMM</name>